<dbReference type="OrthoDB" id="3265734at2759"/>
<evidence type="ECO:0000256" key="2">
    <source>
        <dbReference type="ARBA" id="ARBA00022692"/>
    </source>
</evidence>
<evidence type="ECO:0000256" key="3">
    <source>
        <dbReference type="ARBA" id="ARBA00022989"/>
    </source>
</evidence>
<evidence type="ECO:0000256" key="5">
    <source>
        <dbReference type="SAM" id="MobiDB-lite"/>
    </source>
</evidence>
<feature type="compositionally biased region" description="Low complexity" evidence="5">
    <location>
        <begin position="144"/>
        <end position="163"/>
    </location>
</feature>
<evidence type="ECO:0000313" key="7">
    <source>
        <dbReference type="EMBL" id="RPD53432.1"/>
    </source>
</evidence>
<evidence type="ECO:0000256" key="4">
    <source>
        <dbReference type="ARBA" id="ARBA00023136"/>
    </source>
</evidence>
<evidence type="ECO:0000313" key="8">
    <source>
        <dbReference type="Proteomes" id="UP000313359"/>
    </source>
</evidence>
<gene>
    <name evidence="7" type="ORF">L227DRAFT_596349</name>
</gene>
<reference evidence="7" key="1">
    <citation type="journal article" date="2018" name="Genome Biol. Evol.">
        <title>Genomics and development of Lentinus tigrinus, a white-rot wood-decaying mushroom with dimorphic fruiting bodies.</title>
        <authorList>
            <person name="Wu B."/>
            <person name="Xu Z."/>
            <person name="Knudson A."/>
            <person name="Carlson A."/>
            <person name="Chen N."/>
            <person name="Kovaka S."/>
            <person name="LaButti K."/>
            <person name="Lipzen A."/>
            <person name="Pennachio C."/>
            <person name="Riley R."/>
            <person name="Schakwitz W."/>
            <person name="Umezawa K."/>
            <person name="Ohm R.A."/>
            <person name="Grigoriev I.V."/>
            <person name="Nagy L.G."/>
            <person name="Gibbons J."/>
            <person name="Hibbett D."/>
        </authorList>
    </citation>
    <scope>NUCLEOTIDE SEQUENCE [LARGE SCALE GENOMIC DNA]</scope>
    <source>
        <strain evidence="7">ALCF2SS1-6</strain>
    </source>
</reference>
<feature type="region of interest" description="Disordered" evidence="5">
    <location>
        <begin position="142"/>
        <end position="163"/>
    </location>
</feature>
<comment type="subcellular location">
    <subcellularLocation>
        <location evidence="1">Membrane</location>
        <topology evidence="1">Single-pass membrane protein</topology>
    </subcellularLocation>
</comment>
<organism evidence="7 8">
    <name type="scientific">Lentinus tigrinus ALCF2SS1-6</name>
    <dbReference type="NCBI Taxonomy" id="1328759"/>
    <lineage>
        <taxon>Eukaryota</taxon>
        <taxon>Fungi</taxon>
        <taxon>Dikarya</taxon>
        <taxon>Basidiomycota</taxon>
        <taxon>Agaricomycotina</taxon>
        <taxon>Agaricomycetes</taxon>
        <taxon>Polyporales</taxon>
        <taxon>Polyporaceae</taxon>
        <taxon>Lentinus</taxon>
    </lineage>
</organism>
<feature type="compositionally biased region" description="Polar residues" evidence="5">
    <location>
        <begin position="365"/>
        <end position="385"/>
    </location>
</feature>
<keyword evidence="3 6" id="KW-1133">Transmembrane helix</keyword>
<proteinExistence type="predicted"/>
<dbReference type="EMBL" id="ML122322">
    <property type="protein sequence ID" value="RPD53432.1"/>
    <property type="molecule type" value="Genomic_DNA"/>
</dbReference>
<dbReference type="STRING" id="1328759.A0A5C2RP82"/>
<dbReference type="AlphaFoldDB" id="A0A5C2RP82"/>
<keyword evidence="8" id="KW-1185">Reference proteome</keyword>
<dbReference type="Proteomes" id="UP000313359">
    <property type="component" value="Unassembled WGS sequence"/>
</dbReference>
<name>A0A5C2RP82_9APHY</name>
<dbReference type="PANTHER" id="PTHR15549">
    <property type="entry name" value="PAIRED IMMUNOGLOBULIN-LIKE TYPE 2 RECEPTOR"/>
    <property type="match status" value="1"/>
</dbReference>
<protein>
    <submittedName>
        <fullName evidence="7">Uncharacterized protein</fullName>
    </submittedName>
</protein>
<dbReference type="InterPro" id="IPR051694">
    <property type="entry name" value="Immunoregulatory_rcpt-like"/>
</dbReference>
<evidence type="ECO:0000256" key="1">
    <source>
        <dbReference type="ARBA" id="ARBA00004167"/>
    </source>
</evidence>
<evidence type="ECO:0000256" key="6">
    <source>
        <dbReference type="SAM" id="Phobius"/>
    </source>
</evidence>
<feature type="region of interest" description="Disordered" evidence="5">
    <location>
        <begin position="247"/>
        <end position="433"/>
    </location>
</feature>
<keyword evidence="2 6" id="KW-0812">Transmembrane</keyword>
<sequence>MSDLVTVDDLAYDQIHYSSTPPIFWDHIELPDDPDVWDGGVSAAKDAGMYVTFSFTGSQISVYGRVVPAANGSQQPLSLYSVGSQKLQAFIPDDVTEATDNVAFFNSSVMPYGQYTLVVNITRADSNAPYFLDYFRYNTTNPDAPSSSSSTSTSSTGTSTGIPSATGIASSGASSSSSPLVGAIVGGVLGGVAFLAAVVFAFFCYRMRKRKAKIFLSPNGEKTSPTSITPYVLADGASSQARFSDMPALPVGAPSMQQYGSTHSLGTATPSENRTSKAAMARQERYLHPLGGPSSAYGDEYLGAPGPASSVHSPSSHSSSHPSSRSHTHSNHSPHSTVHDLPAFASRGRAHAKGTRSESAGLLGATSSGPSSPTQPHPNAQQPQDSGLRFEPGVTPSDVAPVLPPGATPGPIRSTATMSEVARADIPPAYTPE</sequence>
<dbReference type="Gene3D" id="2.60.120.260">
    <property type="entry name" value="Galactose-binding domain-like"/>
    <property type="match status" value="1"/>
</dbReference>
<feature type="compositionally biased region" description="Polar residues" evidence="5">
    <location>
        <begin position="255"/>
        <end position="273"/>
    </location>
</feature>
<dbReference type="GO" id="GO:0071944">
    <property type="term" value="C:cell periphery"/>
    <property type="evidence" value="ECO:0007669"/>
    <property type="project" value="UniProtKB-ARBA"/>
</dbReference>
<feature type="transmembrane region" description="Helical" evidence="6">
    <location>
        <begin position="180"/>
        <end position="205"/>
    </location>
</feature>
<dbReference type="GO" id="GO:0016020">
    <property type="term" value="C:membrane"/>
    <property type="evidence" value="ECO:0007669"/>
    <property type="project" value="UniProtKB-SubCell"/>
</dbReference>
<dbReference type="CDD" id="cd12087">
    <property type="entry name" value="TM_EGFR-like"/>
    <property type="match status" value="1"/>
</dbReference>
<accession>A0A5C2RP82</accession>
<keyword evidence="4 6" id="KW-0472">Membrane</keyword>
<feature type="compositionally biased region" description="Low complexity" evidence="5">
    <location>
        <begin position="309"/>
        <end position="323"/>
    </location>
</feature>